<evidence type="ECO:0000313" key="2">
    <source>
        <dbReference type="EMBL" id="AYV80764.1"/>
    </source>
</evidence>
<dbReference type="EMBL" id="MK072248">
    <property type="protein sequence ID" value="AYV80764.1"/>
    <property type="molecule type" value="Genomic_DNA"/>
</dbReference>
<proteinExistence type="predicted"/>
<evidence type="ECO:0000256" key="1">
    <source>
        <dbReference type="SAM" id="Phobius"/>
    </source>
</evidence>
<accession>A0A3G5A2N5</accession>
<keyword evidence="1" id="KW-0812">Transmembrane</keyword>
<protein>
    <submittedName>
        <fullName evidence="2">Uncharacterized protein</fullName>
    </submittedName>
</protein>
<keyword evidence="1" id="KW-1133">Transmembrane helix</keyword>
<organism evidence="2">
    <name type="scientific">Harvfovirus sp</name>
    <dbReference type="NCBI Taxonomy" id="2487768"/>
    <lineage>
        <taxon>Viruses</taxon>
        <taxon>Varidnaviria</taxon>
        <taxon>Bamfordvirae</taxon>
        <taxon>Nucleocytoviricota</taxon>
        <taxon>Megaviricetes</taxon>
        <taxon>Imitervirales</taxon>
        <taxon>Mimiviridae</taxon>
        <taxon>Klosneuvirinae</taxon>
    </lineage>
</organism>
<gene>
    <name evidence="2" type="ORF">Harvfovirus6_14</name>
</gene>
<sequence>MAEEKETKSPPPPPFGGCMMRRIIPTRVHPGVIDLENSIETTYPVKKGDTLCCKKCHSGLKYEESARISYRNYEAPKFDQLMFGADVPTYYFTCNMCRVRNFVDEQPFQVKVGNILQCNQCYQSVTYQQEFKTTPSEYLRGDEVPIVGHTRYAPSFYHKCSICRACNEIQEKIDNPANVLKQYALKYKNANLLVKTSIPTIVLLATIACAFLVKKYRK</sequence>
<name>A0A3G5A2N5_9VIRU</name>
<feature type="transmembrane region" description="Helical" evidence="1">
    <location>
        <begin position="192"/>
        <end position="213"/>
    </location>
</feature>
<keyword evidence="1" id="KW-0472">Membrane</keyword>
<reference evidence="2" key="1">
    <citation type="submission" date="2018-10" db="EMBL/GenBank/DDBJ databases">
        <title>Hidden diversity of soil giant viruses.</title>
        <authorList>
            <person name="Schulz F."/>
            <person name="Alteio L."/>
            <person name="Goudeau D."/>
            <person name="Ryan E.M."/>
            <person name="Malmstrom R.R."/>
            <person name="Blanchard J."/>
            <person name="Woyke T."/>
        </authorList>
    </citation>
    <scope>NUCLEOTIDE SEQUENCE</scope>
    <source>
        <strain evidence="2">HAV1</strain>
    </source>
</reference>